<keyword evidence="2" id="KW-1185">Reference proteome</keyword>
<comment type="caution">
    <text evidence="1">The sequence shown here is derived from an EMBL/GenBank/DDBJ whole genome shotgun (WGS) entry which is preliminary data.</text>
</comment>
<protein>
    <submittedName>
        <fullName evidence="1">DUF1577 domain-containing protein</fullName>
    </submittedName>
</protein>
<dbReference type="AlphaFoldDB" id="A0A4R9JXH2"/>
<dbReference type="OrthoDB" id="337669at2"/>
<gene>
    <name evidence="1" type="ORF">EHQ58_10815</name>
</gene>
<name>A0A4R9JXH2_9LEPT</name>
<evidence type="ECO:0000313" key="2">
    <source>
        <dbReference type="Proteomes" id="UP000297693"/>
    </source>
</evidence>
<dbReference type="RefSeq" id="WP_135623909.1">
    <property type="nucleotide sequence ID" value="NZ_RQGD01000034.1"/>
</dbReference>
<sequence length="384" mass="43861">MEKNTRALDHIADKEQKLHVIAKYLLERELKIETASGDQACFIRDVIKGTDHILVESFYASELKPGSQIRIFTVLTRYLELRCQVLKLVEGSRVELKVEKISIAKKERVSPRYTVVDDGFVKISNIVSSKTIIEASMFNIPTLVRVSFEEYQRKLSQDFGGNNFVSVSTFGSNLEHEFDVIKRTMKPIFIEDCYAEASYDTDDEAFLNYSEDVDDHLATVIKKYKDKQILSSLLLPIIYVNELDEAIPIGYVSILMKESRLTKERVLEIMSQTNQMVDRIKDANLMTTDEKFPVLDVSSTGLKIKVNHPNLSQTLPKQKGFVFDLFFKMQAPFRFSVKVAWTKKTEEGDVLLGLEFIGKGRTAADRQRFEENVDVVRQLGLSAA</sequence>
<dbReference type="EMBL" id="RQGD01000034">
    <property type="protein sequence ID" value="TGL57891.1"/>
    <property type="molecule type" value="Genomic_DNA"/>
</dbReference>
<dbReference type="Pfam" id="PF07614">
    <property type="entry name" value="DUF1577"/>
    <property type="match status" value="1"/>
</dbReference>
<evidence type="ECO:0000313" key="1">
    <source>
        <dbReference type="EMBL" id="TGL57891.1"/>
    </source>
</evidence>
<dbReference type="Proteomes" id="UP000297693">
    <property type="component" value="Unassembled WGS sequence"/>
</dbReference>
<dbReference type="InterPro" id="IPR011471">
    <property type="entry name" value="DUF1577"/>
</dbReference>
<proteinExistence type="predicted"/>
<reference evidence="1" key="1">
    <citation type="journal article" date="2019" name="PLoS Negl. Trop. Dis.">
        <title>Revisiting the worldwide diversity of Leptospira species in the environment.</title>
        <authorList>
            <person name="Vincent A.T."/>
            <person name="Schiettekatte O."/>
            <person name="Bourhy P."/>
            <person name="Veyrier F.J."/>
            <person name="Picardeau M."/>
        </authorList>
    </citation>
    <scope>NUCLEOTIDE SEQUENCE [LARGE SCALE GENOMIC DNA]</scope>
    <source>
        <strain evidence="1">201702476</strain>
    </source>
</reference>
<organism evidence="1 2">
    <name type="scientific">Leptospira ognonensis</name>
    <dbReference type="NCBI Taxonomy" id="2484945"/>
    <lineage>
        <taxon>Bacteria</taxon>
        <taxon>Pseudomonadati</taxon>
        <taxon>Spirochaetota</taxon>
        <taxon>Spirochaetia</taxon>
        <taxon>Leptospirales</taxon>
        <taxon>Leptospiraceae</taxon>
        <taxon>Leptospira</taxon>
    </lineage>
</organism>
<accession>A0A4R9JXH2</accession>